<name>A0A5N6MN13_9ASTR</name>
<accession>A0A5N6MN13</accession>
<evidence type="ECO:0000313" key="1">
    <source>
        <dbReference type="EMBL" id="KAD3641640.1"/>
    </source>
</evidence>
<protein>
    <submittedName>
        <fullName evidence="1">Uncharacterized protein</fullName>
    </submittedName>
</protein>
<dbReference type="Proteomes" id="UP000326396">
    <property type="component" value="Linkage Group LG5"/>
</dbReference>
<organism evidence="1 2">
    <name type="scientific">Mikania micrantha</name>
    <name type="common">bitter vine</name>
    <dbReference type="NCBI Taxonomy" id="192012"/>
    <lineage>
        <taxon>Eukaryota</taxon>
        <taxon>Viridiplantae</taxon>
        <taxon>Streptophyta</taxon>
        <taxon>Embryophyta</taxon>
        <taxon>Tracheophyta</taxon>
        <taxon>Spermatophyta</taxon>
        <taxon>Magnoliopsida</taxon>
        <taxon>eudicotyledons</taxon>
        <taxon>Gunneridae</taxon>
        <taxon>Pentapetalae</taxon>
        <taxon>asterids</taxon>
        <taxon>campanulids</taxon>
        <taxon>Asterales</taxon>
        <taxon>Asteraceae</taxon>
        <taxon>Asteroideae</taxon>
        <taxon>Heliantheae alliance</taxon>
        <taxon>Eupatorieae</taxon>
        <taxon>Mikania</taxon>
    </lineage>
</organism>
<keyword evidence="2" id="KW-1185">Reference proteome</keyword>
<dbReference type="AlphaFoldDB" id="A0A5N6MN13"/>
<comment type="caution">
    <text evidence="1">The sequence shown here is derived from an EMBL/GenBank/DDBJ whole genome shotgun (WGS) entry which is preliminary data.</text>
</comment>
<gene>
    <name evidence="1" type="ORF">E3N88_30864</name>
</gene>
<proteinExistence type="predicted"/>
<reference evidence="1 2" key="1">
    <citation type="submission" date="2019-05" db="EMBL/GenBank/DDBJ databases">
        <title>Mikania micrantha, genome provides insights into the molecular mechanism of rapid growth.</title>
        <authorList>
            <person name="Liu B."/>
        </authorList>
    </citation>
    <scope>NUCLEOTIDE SEQUENCE [LARGE SCALE GENOMIC DNA]</scope>
    <source>
        <strain evidence="1">NLD-2019</strain>
        <tissue evidence="1">Leaf</tissue>
    </source>
</reference>
<sequence length="326" mass="38105">MNFVQYSCMCCGSPCHQKDDCLEFWKRGEDMRRRLYLASLYYDDVPYPDTVPVSSTYQEVYQLGADSYRQEWDCNSYGSEMPPYSGYQEEYESYPNCQENVASPIVEPVHITYQSEEEKQIARLDVFLSKINEVLSFDHLTDQQRVECLNCKCEVLSMRIVVRMQFSEGEKEVVENNTTLAPSIEDEPYSLDMVDGEVIEKVVTDIPKHEIKCVDQVNGITHNEPLTQTLLGCFNHPRLHIIQSDKVRDDGSRIKKRKVRLQDVGQIIQKWPRKHFKGMMIMRKWMWIHHDEGLESTYMGKTIKVVYNGNMIRFTLPLSAEITDLH</sequence>
<dbReference type="EMBL" id="SZYD01000015">
    <property type="protein sequence ID" value="KAD3641640.1"/>
    <property type="molecule type" value="Genomic_DNA"/>
</dbReference>
<evidence type="ECO:0000313" key="2">
    <source>
        <dbReference type="Proteomes" id="UP000326396"/>
    </source>
</evidence>